<dbReference type="AlphaFoldDB" id="A0A5B8MDV4"/>
<organism evidence="3 4">
    <name type="scientific">Chloropicon primus</name>
    <dbReference type="NCBI Taxonomy" id="1764295"/>
    <lineage>
        <taxon>Eukaryota</taxon>
        <taxon>Viridiplantae</taxon>
        <taxon>Chlorophyta</taxon>
        <taxon>Chloropicophyceae</taxon>
        <taxon>Chloropicales</taxon>
        <taxon>Chloropicaceae</taxon>
        <taxon>Chloropicon</taxon>
    </lineage>
</organism>
<keyword evidence="4" id="KW-1185">Reference proteome</keyword>
<feature type="region of interest" description="Disordered" evidence="1">
    <location>
        <begin position="1"/>
        <end position="40"/>
    </location>
</feature>
<feature type="compositionally biased region" description="Basic and acidic residues" evidence="1">
    <location>
        <begin position="1"/>
        <end position="11"/>
    </location>
</feature>
<proteinExistence type="predicted"/>
<name>A0A5B8MDV4_9CHLO</name>
<evidence type="ECO:0000313" key="2">
    <source>
        <dbReference type="EMBL" id="CAD9713424.1"/>
    </source>
</evidence>
<dbReference type="EMBL" id="CP031034">
    <property type="protein sequence ID" value="QDZ18441.1"/>
    <property type="molecule type" value="Genomic_DNA"/>
</dbReference>
<protein>
    <submittedName>
        <fullName evidence="3">Uncharacterized protein</fullName>
    </submittedName>
</protein>
<reference evidence="2" key="2">
    <citation type="submission" date="2021-01" db="EMBL/GenBank/DDBJ databases">
        <authorList>
            <person name="Corre E."/>
            <person name="Pelletier E."/>
            <person name="Niang G."/>
            <person name="Scheremetjew M."/>
            <person name="Finn R."/>
            <person name="Kale V."/>
            <person name="Holt S."/>
            <person name="Cochrane G."/>
            <person name="Meng A."/>
            <person name="Brown T."/>
            <person name="Cohen L."/>
        </authorList>
    </citation>
    <scope>NUCLEOTIDE SEQUENCE</scope>
    <source>
        <strain evidence="2">CCMP1205</strain>
    </source>
</reference>
<evidence type="ECO:0000313" key="4">
    <source>
        <dbReference type="Proteomes" id="UP000316726"/>
    </source>
</evidence>
<evidence type="ECO:0000313" key="3">
    <source>
        <dbReference type="EMBL" id="QDZ18441.1"/>
    </source>
</evidence>
<dbReference type="EMBL" id="HBHL01003632">
    <property type="protein sequence ID" value="CAD9713424.1"/>
    <property type="molecule type" value="Transcribed_RNA"/>
</dbReference>
<reference evidence="3 4" key="1">
    <citation type="submission" date="2018-07" db="EMBL/GenBank/DDBJ databases">
        <title>The complete nuclear genome of the prasinophyte Chloropicon primus (CCMP1205).</title>
        <authorList>
            <person name="Pombert J.-F."/>
            <person name="Otis C."/>
            <person name="Turmel M."/>
            <person name="Lemieux C."/>
        </authorList>
    </citation>
    <scope>NUCLEOTIDE SEQUENCE [LARGE SCALE GENOMIC DNA]</scope>
    <source>
        <strain evidence="3 4">CCMP1205</strain>
    </source>
</reference>
<sequence>MVVSATDKKDATICAPKPKKKDDAAKRAEQSDRKAQYKRELGERASLAEAASKNGHHAIKTLKEAKLFWNGLSNLKGGNGAGREPLQFENKEACKIAAAEVNEAAGRFCKQKERQKERLSFVCMNCSYVHAFTFRKNGKWMESNYVKHTCSEAKQGKKVTNYTVKQLARLCESTVRGTSGAKPKDIRGVLEEYMNSAPTGTLLSRVLKECKKTQAECGGAEDNKKNNNNNNKRKQPCEVDVDKAVRDVERAKKHK</sequence>
<evidence type="ECO:0000256" key="1">
    <source>
        <dbReference type="SAM" id="MobiDB-lite"/>
    </source>
</evidence>
<dbReference type="Proteomes" id="UP000316726">
    <property type="component" value="Chromosome 1"/>
</dbReference>
<gene>
    <name evidence="3" type="ORF">A3770_01p09590</name>
    <name evidence="2" type="ORF">CPRI1469_LOCUS2274</name>
</gene>
<feature type="compositionally biased region" description="Basic and acidic residues" evidence="1">
    <location>
        <begin position="235"/>
        <end position="255"/>
    </location>
</feature>
<feature type="compositionally biased region" description="Basic and acidic residues" evidence="1">
    <location>
        <begin position="20"/>
        <end position="40"/>
    </location>
</feature>
<accession>A0A5B8MDV4</accession>
<feature type="region of interest" description="Disordered" evidence="1">
    <location>
        <begin position="216"/>
        <end position="255"/>
    </location>
</feature>